<accession>A0AA38MTV7</accession>
<dbReference type="AlphaFoldDB" id="A0AA38MTV7"/>
<protein>
    <submittedName>
        <fullName evidence="1">Uncharacterized protein</fullName>
    </submittedName>
</protein>
<comment type="caution">
    <text evidence="1">The sequence shown here is derived from an EMBL/GenBank/DDBJ whole genome shotgun (WGS) entry which is preliminary data.</text>
</comment>
<evidence type="ECO:0000313" key="2">
    <source>
        <dbReference type="Proteomes" id="UP001168821"/>
    </source>
</evidence>
<name>A0AA38MTV7_9CUCU</name>
<reference evidence="1" key="1">
    <citation type="journal article" date="2023" name="G3 (Bethesda)">
        <title>Whole genome assemblies of Zophobas morio and Tenebrio molitor.</title>
        <authorList>
            <person name="Kaur S."/>
            <person name="Stinson S.A."/>
            <person name="diCenzo G.C."/>
        </authorList>
    </citation>
    <scope>NUCLEOTIDE SEQUENCE</scope>
    <source>
        <strain evidence="1">QUZm001</strain>
    </source>
</reference>
<keyword evidence="2" id="KW-1185">Reference proteome</keyword>
<evidence type="ECO:0000313" key="1">
    <source>
        <dbReference type="EMBL" id="KAJ3667116.1"/>
    </source>
</evidence>
<proteinExistence type="predicted"/>
<sequence>MIGILRCEYQTPLNKQEHLNSYQCGIQLTAIAHRPTFRPVVIPEFSINLVKICATRSKKEISNFEQSRCNGPRYCNTIWVDSYCVIVESVTIVCGGAADHTERPASPPGPLSVNHVS</sequence>
<dbReference type="EMBL" id="JALNTZ010000001">
    <property type="protein sequence ID" value="KAJ3667116.1"/>
    <property type="molecule type" value="Genomic_DNA"/>
</dbReference>
<gene>
    <name evidence="1" type="ORF">Zmor_002522</name>
</gene>
<dbReference type="Proteomes" id="UP001168821">
    <property type="component" value="Unassembled WGS sequence"/>
</dbReference>
<organism evidence="1 2">
    <name type="scientific">Zophobas morio</name>
    <dbReference type="NCBI Taxonomy" id="2755281"/>
    <lineage>
        <taxon>Eukaryota</taxon>
        <taxon>Metazoa</taxon>
        <taxon>Ecdysozoa</taxon>
        <taxon>Arthropoda</taxon>
        <taxon>Hexapoda</taxon>
        <taxon>Insecta</taxon>
        <taxon>Pterygota</taxon>
        <taxon>Neoptera</taxon>
        <taxon>Endopterygota</taxon>
        <taxon>Coleoptera</taxon>
        <taxon>Polyphaga</taxon>
        <taxon>Cucujiformia</taxon>
        <taxon>Tenebrionidae</taxon>
        <taxon>Zophobas</taxon>
    </lineage>
</organism>